<comment type="caution">
    <text evidence="1">The sequence shown here is derived from an EMBL/GenBank/DDBJ whole genome shotgun (WGS) entry which is preliminary data.</text>
</comment>
<proteinExistence type="predicted"/>
<keyword evidence="2" id="KW-1185">Reference proteome</keyword>
<reference evidence="1" key="1">
    <citation type="journal article" date="2019" name="bioRxiv">
        <title>The Genome of the Zebra Mussel, Dreissena polymorpha: A Resource for Invasive Species Research.</title>
        <authorList>
            <person name="McCartney M.A."/>
            <person name="Auch B."/>
            <person name="Kono T."/>
            <person name="Mallez S."/>
            <person name="Zhang Y."/>
            <person name="Obille A."/>
            <person name="Becker A."/>
            <person name="Abrahante J.E."/>
            <person name="Garbe J."/>
            <person name="Badalamenti J.P."/>
            <person name="Herman A."/>
            <person name="Mangelson H."/>
            <person name="Liachko I."/>
            <person name="Sullivan S."/>
            <person name="Sone E.D."/>
            <person name="Koren S."/>
            <person name="Silverstein K.A.T."/>
            <person name="Beckman K.B."/>
            <person name="Gohl D.M."/>
        </authorList>
    </citation>
    <scope>NUCLEOTIDE SEQUENCE</scope>
    <source>
        <strain evidence="1">Duluth1</strain>
        <tissue evidence="1">Whole animal</tissue>
    </source>
</reference>
<gene>
    <name evidence="1" type="ORF">DPMN_052014</name>
</gene>
<name>A0A9D4CKM3_DREPO</name>
<evidence type="ECO:0000313" key="2">
    <source>
        <dbReference type="Proteomes" id="UP000828390"/>
    </source>
</evidence>
<sequence>MTIKIKNNIEQRQIQLLHNKQPDFIVQKDTLENHNSHGGAAYVNISTSETLQTNISPVNNPNTSIGEKH</sequence>
<evidence type="ECO:0000313" key="1">
    <source>
        <dbReference type="EMBL" id="KAH3726158.1"/>
    </source>
</evidence>
<accession>A0A9D4CKM3</accession>
<reference evidence="1" key="2">
    <citation type="submission" date="2020-11" db="EMBL/GenBank/DDBJ databases">
        <authorList>
            <person name="McCartney M.A."/>
            <person name="Auch B."/>
            <person name="Kono T."/>
            <person name="Mallez S."/>
            <person name="Becker A."/>
            <person name="Gohl D.M."/>
            <person name="Silverstein K.A.T."/>
            <person name="Koren S."/>
            <person name="Bechman K.B."/>
            <person name="Herman A."/>
            <person name="Abrahante J.E."/>
            <person name="Garbe J."/>
        </authorList>
    </citation>
    <scope>NUCLEOTIDE SEQUENCE</scope>
    <source>
        <strain evidence="1">Duluth1</strain>
        <tissue evidence="1">Whole animal</tissue>
    </source>
</reference>
<organism evidence="1 2">
    <name type="scientific">Dreissena polymorpha</name>
    <name type="common">Zebra mussel</name>
    <name type="synonym">Mytilus polymorpha</name>
    <dbReference type="NCBI Taxonomy" id="45954"/>
    <lineage>
        <taxon>Eukaryota</taxon>
        <taxon>Metazoa</taxon>
        <taxon>Spiralia</taxon>
        <taxon>Lophotrochozoa</taxon>
        <taxon>Mollusca</taxon>
        <taxon>Bivalvia</taxon>
        <taxon>Autobranchia</taxon>
        <taxon>Heteroconchia</taxon>
        <taxon>Euheterodonta</taxon>
        <taxon>Imparidentia</taxon>
        <taxon>Neoheterodontei</taxon>
        <taxon>Myida</taxon>
        <taxon>Dreissenoidea</taxon>
        <taxon>Dreissenidae</taxon>
        <taxon>Dreissena</taxon>
    </lineage>
</organism>
<dbReference type="Proteomes" id="UP000828390">
    <property type="component" value="Unassembled WGS sequence"/>
</dbReference>
<protein>
    <submittedName>
        <fullName evidence="1">Uncharacterized protein</fullName>
    </submittedName>
</protein>
<dbReference type="AlphaFoldDB" id="A0A9D4CKM3"/>
<dbReference type="EMBL" id="JAIWYP010000012">
    <property type="protein sequence ID" value="KAH3726158.1"/>
    <property type="molecule type" value="Genomic_DNA"/>
</dbReference>